<dbReference type="RefSeq" id="WP_230000060.1">
    <property type="nucleotide sequence ID" value="NZ_JAJJMN010000001.1"/>
</dbReference>
<accession>A0ABS8M395</accession>
<keyword evidence="2" id="KW-1185">Reference proteome</keyword>
<dbReference type="EMBL" id="JAJJMN010000001">
    <property type="protein sequence ID" value="MCC9018683.1"/>
    <property type="molecule type" value="Genomic_DNA"/>
</dbReference>
<organism evidence="1 2">
    <name type="scientific">Flavobacterium lipolyticum</name>
    <dbReference type="NCBI Taxonomy" id="2893754"/>
    <lineage>
        <taxon>Bacteria</taxon>
        <taxon>Pseudomonadati</taxon>
        <taxon>Bacteroidota</taxon>
        <taxon>Flavobacteriia</taxon>
        <taxon>Flavobacteriales</taxon>
        <taxon>Flavobacteriaceae</taxon>
        <taxon>Flavobacterium</taxon>
    </lineage>
</organism>
<evidence type="ECO:0000313" key="1">
    <source>
        <dbReference type="EMBL" id="MCC9018683.1"/>
    </source>
</evidence>
<evidence type="ECO:0000313" key="2">
    <source>
        <dbReference type="Proteomes" id="UP001430700"/>
    </source>
</evidence>
<proteinExistence type="predicted"/>
<protein>
    <submittedName>
        <fullName evidence="1">Uncharacterized protein</fullName>
    </submittedName>
</protein>
<gene>
    <name evidence="1" type="ORF">LNQ34_12950</name>
</gene>
<reference evidence="1" key="1">
    <citation type="submission" date="2021-11" db="EMBL/GenBank/DDBJ databases">
        <title>Description of novel Flavobacterium species.</title>
        <authorList>
            <person name="Saticioglu I.B."/>
            <person name="Ay H."/>
            <person name="Altun S."/>
            <person name="Duman M."/>
        </authorList>
    </citation>
    <scope>NUCLEOTIDE SEQUENCE</scope>
    <source>
        <strain evidence="1">F-126</strain>
    </source>
</reference>
<name>A0ABS8M395_9FLAO</name>
<sequence>MKSKIDQIFNPEKFIYTSNDSQEIFVADYTERTASVRSVEVHQIKPKDIDSLIINNPTKVNVFTSIFLPQCFIDENGKEPKQCECVMNPTNLHTFSWILFIEIKDCKPSNASNYHKECKEKILENVQLFRDKNIISENKIVYAVVSFPRKAKTNFHNHLIKAPEQKQMRDMHKIIIKGTNEITIKNDRIII</sequence>
<dbReference type="Proteomes" id="UP001430700">
    <property type="component" value="Unassembled WGS sequence"/>
</dbReference>
<comment type="caution">
    <text evidence="1">The sequence shown here is derived from an EMBL/GenBank/DDBJ whole genome shotgun (WGS) entry which is preliminary data.</text>
</comment>